<accession>K9YSK8</accession>
<dbReference type="Proteomes" id="UP000010482">
    <property type="component" value="Chromosome"/>
</dbReference>
<dbReference type="EMBL" id="CP003944">
    <property type="protein sequence ID" value="AFZ49098.1"/>
    <property type="molecule type" value="Genomic_DNA"/>
</dbReference>
<reference evidence="3" key="1">
    <citation type="submission" date="2012-04" db="EMBL/GenBank/DDBJ databases">
        <title>Finished genome of Dactylococcopsis salina PCC 8305.</title>
        <authorList>
            <consortium name="US DOE Joint Genome Institute"/>
            <person name="Gugger M."/>
            <person name="Coursin T."/>
            <person name="Rippka R."/>
            <person name="Tandeau De Marsac N."/>
            <person name="Huntemann M."/>
            <person name="Wei C.-L."/>
            <person name="Han J."/>
            <person name="Detter J.C."/>
            <person name="Han C."/>
            <person name="Tapia R."/>
            <person name="Daligault H."/>
            <person name="Chen A."/>
            <person name="Krypides N."/>
            <person name="Mavromatis K."/>
            <person name="Markowitz V."/>
            <person name="Szeto E."/>
            <person name="Ivanova N."/>
            <person name="Ovchinnikova G."/>
            <person name="Pagani I."/>
            <person name="Pati A."/>
            <person name="Goodwin L."/>
            <person name="Peters L."/>
            <person name="Pitluck S."/>
            <person name="Woyke T."/>
            <person name="Kerfeld C."/>
        </authorList>
    </citation>
    <scope>NUCLEOTIDE SEQUENCE [LARGE SCALE GENOMIC DNA]</scope>
    <source>
        <strain evidence="3">PCC 8305</strain>
    </source>
</reference>
<dbReference type="AlphaFoldDB" id="K9YSK8"/>
<name>K9YSK8_DACS8</name>
<keyword evidence="2" id="KW-0812">Transmembrane</keyword>
<dbReference type="eggNOG" id="ENOG5032SGG">
    <property type="taxonomic scope" value="Bacteria"/>
</dbReference>
<evidence type="ECO:0000313" key="4">
    <source>
        <dbReference type="Proteomes" id="UP000010482"/>
    </source>
</evidence>
<gene>
    <name evidence="3" type="ORF">Dacsa_0294</name>
</gene>
<protein>
    <submittedName>
        <fullName evidence="3">Uncharacterized protein</fullName>
    </submittedName>
</protein>
<dbReference type="OrthoDB" id="573764at2"/>
<keyword evidence="2" id="KW-1133">Transmembrane helix</keyword>
<evidence type="ECO:0000313" key="3">
    <source>
        <dbReference type="EMBL" id="AFZ49098.1"/>
    </source>
</evidence>
<keyword evidence="4" id="KW-1185">Reference proteome</keyword>
<sequence>MKTSSPWQNFLALLPGTLLTLLTITVAFLRFYDEQDFTILGQIREPRLWSNRLTVAALLVAVVNFSVEWNRRNRETNRLAEDDQRRGDEERRRREEATRTENERVERRQGEIQRDRAAAEERERANRERNRAAEERERAARRTRIQNRGTILQIRYQVEPNEANGQALRNFLAFLEEYGE</sequence>
<keyword evidence="2" id="KW-0472">Membrane</keyword>
<proteinExistence type="predicted"/>
<dbReference type="STRING" id="13035.Dacsa_0294"/>
<feature type="region of interest" description="Disordered" evidence="1">
    <location>
        <begin position="79"/>
        <end position="141"/>
    </location>
</feature>
<evidence type="ECO:0000256" key="1">
    <source>
        <dbReference type="SAM" id="MobiDB-lite"/>
    </source>
</evidence>
<dbReference type="KEGG" id="dsl:Dacsa_0294"/>
<dbReference type="RefSeq" id="WP_015228111.1">
    <property type="nucleotide sequence ID" value="NC_019780.1"/>
</dbReference>
<dbReference type="HOGENOM" id="CLU_111967_0_0_3"/>
<feature type="transmembrane region" description="Helical" evidence="2">
    <location>
        <begin position="12"/>
        <end position="32"/>
    </location>
</feature>
<feature type="compositionally biased region" description="Basic and acidic residues" evidence="1">
    <location>
        <begin position="79"/>
        <end position="140"/>
    </location>
</feature>
<evidence type="ECO:0000256" key="2">
    <source>
        <dbReference type="SAM" id="Phobius"/>
    </source>
</evidence>
<organism evidence="3 4">
    <name type="scientific">Dactylococcopsis salina (strain PCC 8305)</name>
    <name type="common">Myxobactron salinum</name>
    <dbReference type="NCBI Taxonomy" id="13035"/>
    <lineage>
        <taxon>Bacteria</taxon>
        <taxon>Bacillati</taxon>
        <taxon>Cyanobacteriota</taxon>
        <taxon>Cyanophyceae</taxon>
        <taxon>Nodosilineales</taxon>
        <taxon>Cymatolegaceae</taxon>
        <taxon>Dactylococcopsis</taxon>
    </lineage>
</organism>